<dbReference type="EMBL" id="AY441783">
    <property type="protein sequence ID" value="AAR99745.1"/>
    <property type="molecule type" value="Genomic_DNA"/>
</dbReference>
<dbReference type="Proteomes" id="UP000001050">
    <property type="component" value="Segment"/>
</dbReference>
<sequence>MMARLKLTLKKRASGLNALPVSKAIFLCWFRAVLNLWRVIWAAVKNRFLCFSLTSLLRKGFGNG</sequence>
<proteinExistence type="predicted"/>
<evidence type="ECO:0000313" key="2">
    <source>
        <dbReference type="Proteomes" id="UP000001050"/>
    </source>
</evidence>
<evidence type="ECO:0000313" key="1">
    <source>
        <dbReference type="EMBL" id="AAR99745.1"/>
    </source>
</evidence>
<organism evidence="2">
    <name type="scientific">Enterobacteria phage PR772</name>
    <dbReference type="NCBI Taxonomy" id="261665"/>
    <lineage>
        <taxon>Viruses</taxon>
        <taxon>Varidnaviria</taxon>
        <taxon>Bamfordvirae</taxon>
        <taxon>Preplasmiviricota</taxon>
        <taxon>Prepoliviricotina</taxon>
        <taxon>Tectiliviricetes</taxon>
        <taxon>Kalamavirales</taxon>
        <taxon>Tectiviridae</taxon>
        <taxon>Alphatectivirus</taxon>
        <taxon>Alphatectivirus PRD1</taxon>
    </lineage>
</organism>
<accession>Q6EDX9</accession>
<name>Q6EDX9_9VIRU</name>
<protein>
    <submittedName>
        <fullName evidence="1">ORFd</fullName>
    </submittedName>
</protein>
<reference evidence="1 2" key="1">
    <citation type="journal article" date="2004" name="Appl. Environ. Microbiol.">
        <title>Characterization of coliphage PR772 and evaluation of its use for virus filter performance testing.</title>
        <authorList>
            <person name="Lute S."/>
            <person name="Aranha H."/>
            <person name="Tremblay D."/>
            <person name="Liang D."/>
            <person name="Ackermann H.W."/>
            <person name="Chu B."/>
            <person name="Moineau S."/>
            <person name="Brorson K."/>
        </authorList>
    </citation>
    <scope>NUCLEOTIDE SEQUENCE</scope>
</reference>